<evidence type="ECO:0000313" key="1">
    <source>
        <dbReference type="EMBL" id="GAG52055.1"/>
    </source>
</evidence>
<sequence length="36" mass="3694">ALQRLADAPARERMAQAAGRLARAGAAASVADWMIG</sequence>
<feature type="non-terminal residue" evidence="1">
    <location>
        <position position="1"/>
    </location>
</feature>
<organism evidence="1">
    <name type="scientific">marine sediment metagenome</name>
    <dbReference type="NCBI Taxonomy" id="412755"/>
    <lineage>
        <taxon>unclassified sequences</taxon>
        <taxon>metagenomes</taxon>
        <taxon>ecological metagenomes</taxon>
    </lineage>
</organism>
<name>X0Y8E9_9ZZZZ</name>
<dbReference type="AlphaFoldDB" id="X0Y8E9"/>
<gene>
    <name evidence="1" type="ORF">S01H1_82803</name>
</gene>
<proteinExistence type="predicted"/>
<reference evidence="1" key="1">
    <citation type="journal article" date="2014" name="Front. Microbiol.">
        <title>High frequency of phylogenetically diverse reductive dehalogenase-homologous genes in deep subseafloor sedimentary metagenomes.</title>
        <authorList>
            <person name="Kawai M."/>
            <person name="Futagami T."/>
            <person name="Toyoda A."/>
            <person name="Takaki Y."/>
            <person name="Nishi S."/>
            <person name="Hori S."/>
            <person name="Arai W."/>
            <person name="Tsubouchi T."/>
            <person name="Morono Y."/>
            <person name="Uchiyama I."/>
            <person name="Ito T."/>
            <person name="Fujiyama A."/>
            <person name="Inagaki F."/>
            <person name="Takami H."/>
        </authorList>
    </citation>
    <scope>NUCLEOTIDE SEQUENCE</scope>
    <source>
        <strain evidence="1">Expedition CK06-06</strain>
    </source>
</reference>
<dbReference type="EMBL" id="BARS01056172">
    <property type="protein sequence ID" value="GAG52055.1"/>
    <property type="molecule type" value="Genomic_DNA"/>
</dbReference>
<comment type="caution">
    <text evidence="1">The sequence shown here is derived from an EMBL/GenBank/DDBJ whole genome shotgun (WGS) entry which is preliminary data.</text>
</comment>
<accession>X0Y8E9</accession>
<protein>
    <submittedName>
        <fullName evidence="1">Uncharacterized protein</fullName>
    </submittedName>
</protein>